<dbReference type="PANTHER" id="PTHR37754:SF1">
    <property type="entry name" value="CALCIUM ION-BINDING PROTEIN"/>
    <property type="match status" value="1"/>
</dbReference>
<dbReference type="PANTHER" id="PTHR37754">
    <property type="entry name" value="CALCIUM ION-BINDING PROTEIN"/>
    <property type="match status" value="1"/>
</dbReference>
<keyword evidence="2" id="KW-1185">Reference proteome</keyword>
<dbReference type="Gramene" id="C.cajan_31456.t">
    <property type="protein sequence ID" value="C.cajan_31456.t"/>
    <property type="gene ID" value="C.cajan_31456"/>
</dbReference>
<reference evidence="1" key="1">
    <citation type="journal article" date="2012" name="Nat. Biotechnol.">
        <title>Draft genome sequence of pigeonpea (Cajanus cajan), an orphan legume crop of resource-poor farmers.</title>
        <authorList>
            <person name="Varshney R.K."/>
            <person name="Chen W."/>
            <person name="Li Y."/>
            <person name="Bharti A.K."/>
            <person name="Saxena R.K."/>
            <person name="Schlueter J.A."/>
            <person name="Donoghue M.T."/>
            <person name="Azam S."/>
            <person name="Fan G."/>
            <person name="Whaley A.M."/>
            <person name="Farmer A.D."/>
            <person name="Sheridan J."/>
            <person name="Iwata A."/>
            <person name="Tuteja R."/>
            <person name="Penmetsa R.V."/>
            <person name="Wu W."/>
            <person name="Upadhyaya H.D."/>
            <person name="Yang S.P."/>
            <person name="Shah T."/>
            <person name="Saxena K.B."/>
            <person name="Michael T."/>
            <person name="McCombie W.R."/>
            <person name="Yang B."/>
            <person name="Zhang G."/>
            <person name="Yang H."/>
            <person name="Wang J."/>
            <person name="Spillane C."/>
            <person name="Cook D.R."/>
            <person name="May G.D."/>
            <person name="Xu X."/>
            <person name="Jackson S.A."/>
        </authorList>
    </citation>
    <scope>NUCLEOTIDE SEQUENCE [LARGE SCALE GENOMIC DNA]</scope>
</reference>
<protein>
    <recommendedName>
        <fullName evidence="3">Calcium ion-binding protein</fullName>
    </recommendedName>
</protein>
<dbReference type="Proteomes" id="UP000075243">
    <property type="component" value="Unassembled WGS sequence"/>
</dbReference>
<sequence length="145" mass="16260">MTWISGTLYDRFIDNQIYDPEAFHIAILDIFNAINMALPGKHYDAPAHQEIEEFYDKWNEDGKKKEDFTKFIIENVNLSKADESMMITGIVAPPVAMVAKKTGQSVPQLSAIKAIPDAVFVPAATIAFLIVVKLSRRMAFKNIPS</sequence>
<name>A0A151RWV9_CAJCA</name>
<organism evidence="1 2">
    <name type="scientific">Cajanus cajan</name>
    <name type="common">Pigeon pea</name>
    <name type="synonym">Cajanus indicus</name>
    <dbReference type="NCBI Taxonomy" id="3821"/>
    <lineage>
        <taxon>Eukaryota</taxon>
        <taxon>Viridiplantae</taxon>
        <taxon>Streptophyta</taxon>
        <taxon>Embryophyta</taxon>
        <taxon>Tracheophyta</taxon>
        <taxon>Spermatophyta</taxon>
        <taxon>Magnoliopsida</taxon>
        <taxon>eudicotyledons</taxon>
        <taxon>Gunneridae</taxon>
        <taxon>Pentapetalae</taxon>
        <taxon>rosids</taxon>
        <taxon>fabids</taxon>
        <taxon>Fabales</taxon>
        <taxon>Fabaceae</taxon>
        <taxon>Papilionoideae</taxon>
        <taxon>50 kb inversion clade</taxon>
        <taxon>NPAAA clade</taxon>
        <taxon>indigoferoid/millettioid clade</taxon>
        <taxon>Phaseoleae</taxon>
        <taxon>Cajanus</taxon>
    </lineage>
</organism>
<gene>
    <name evidence="1" type="ORF">KK1_031333</name>
</gene>
<proteinExistence type="predicted"/>
<dbReference type="InterPro" id="IPR057196">
    <property type="entry name" value="DUF7874"/>
</dbReference>
<evidence type="ECO:0000313" key="1">
    <source>
        <dbReference type="EMBL" id="KYP47029.1"/>
    </source>
</evidence>
<dbReference type="OMA" id="MAAMIVK"/>
<dbReference type="Pfam" id="PF25284">
    <property type="entry name" value="DUF7874"/>
    <property type="match status" value="1"/>
</dbReference>
<dbReference type="EMBL" id="KQ483539">
    <property type="protein sequence ID" value="KYP47029.1"/>
    <property type="molecule type" value="Genomic_DNA"/>
</dbReference>
<dbReference type="AlphaFoldDB" id="A0A151RWV9"/>
<evidence type="ECO:0008006" key="3">
    <source>
        <dbReference type="Google" id="ProtNLM"/>
    </source>
</evidence>
<accession>A0A151RWV9</accession>
<evidence type="ECO:0000313" key="2">
    <source>
        <dbReference type="Proteomes" id="UP000075243"/>
    </source>
</evidence>